<keyword evidence="3" id="KW-1185">Reference proteome</keyword>
<gene>
    <name evidence="2" type="ORF">EVAR_75514_1</name>
</gene>
<accession>A0A4C1UK83</accession>
<name>A0A4C1UK83_EUMVA</name>
<dbReference type="AlphaFoldDB" id="A0A4C1UK83"/>
<comment type="caution">
    <text evidence="2">The sequence shown here is derived from an EMBL/GenBank/DDBJ whole genome shotgun (WGS) entry which is preliminary data.</text>
</comment>
<reference evidence="2 3" key="1">
    <citation type="journal article" date="2019" name="Commun. Biol.">
        <title>The bagworm genome reveals a unique fibroin gene that provides high tensile strength.</title>
        <authorList>
            <person name="Kono N."/>
            <person name="Nakamura H."/>
            <person name="Ohtoshi R."/>
            <person name="Tomita M."/>
            <person name="Numata K."/>
            <person name="Arakawa K."/>
        </authorList>
    </citation>
    <scope>NUCLEOTIDE SEQUENCE [LARGE SCALE GENOMIC DNA]</scope>
</reference>
<evidence type="ECO:0000313" key="2">
    <source>
        <dbReference type="EMBL" id="GBP26382.1"/>
    </source>
</evidence>
<sequence length="96" mass="10386">MTSASLRIERAELSPRAPCDQGRCKTECKRQLISGKLGHRLEGAGKQSRSTWPKPGPALKGGHIGAVRGLKTGCGARVGDTQVYCFTSDNFERVTR</sequence>
<dbReference type="EMBL" id="BGZK01000180">
    <property type="protein sequence ID" value="GBP26382.1"/>
    <property type="molecule type" value="Genomic_DNA"/>
</dbReference>
<evidence type="ECO:0000256" key="1">
    <source>
        <dbReference type="SAM" id="MobiDB-lite"/>
    </source>
</evidence>
<proteinExistence type="predicted"/>
<evidence type="ECO:0000313" key="3">
    <source>
        <dbReference type="Proteomes" id="UP000299102"/>
    </source>
</evidence>
<feature type="region of interest" description="Disordered" evidence="1">
    <location>
        <begin position="39"/>
        <end position="60"/>
    </location>
</feature>
<dbReference type="Proteomes" id="UP000299102">
    <property type="component" value="Unassembled WGS sequence"/>
</dbReference>
<protein>
    <submittedName>
        <fullName evidence="2">Uncharacterized protein</fullName>
    </submittedName>
</protein>
<organism evidence="2 3">
    <name type="scientific">Eumeta variegata</name>
    <name type="common">Bagworm moth</name>
    <name type="synonym">Eumeta japonica</name>
    <dbReference type="NCBI Taxonomy" id="151549"/>
    <lineage>
        <taxon>Eukaryota</taxon>
        <taxon>Metazoa</taxon>
        <taxon>Ecdysozoa</taxon>
        <taxon>Arthropoda</taxon>
        <taxon>Hexapoda</taxon>
        <taxon>Insecta</taxon>
        <taxon>Pterygota</taxon>
        <taxon>Neoptera</taxon>
        <taxon>Endopterygota</taxon>
        <taxon>Lepidoptera</taxon>
        <taxon>Glossata</taxon>
        <taxon>Ditrysia</taxon>
        <taxon>Tineoidea</taxon>
        <taxon>Psychidae</taxon>
        <taxon>Oiketicinae</taxon>
        <taxon>Eumeta</taxon>
    </lineage>
</organism>